<name>A0A852YX38_9ACTN</name>
<dbReference type="AlphaFoldDB" id="A0A852YX38"/>
<dbReference type="Proteomes" id="UP000548304">
    <property type="component" value="Unassembled WGS sequence"/>
</dbReference>
<proteinExistence type="predicted"/>
<evidence type="ECO:0000313" key="1">
    <source>
        <dbReference type="EMBL" id="NYH79664.1"/>
    </source>
</evidence>
<dbReference type="RefSeq" id="WP_179536060.1">
    <property type="nucleotide sequence ID" value="NZ_JACBYW010000005.1"/>
</dbReference>
<gene>
    <name evidence="1" type="ORF">FHR84_003002</name>
</gene>
<dbReference type="EMBL" id="JACBYW010000005">
    <property type="protein sequence ID" value="NYH79664.1"/>
    <property type="molecule type" value="Genomic_DNA"/>
</dbReference>
<comment type="caution">
    <text evidence="1">The sequence shown here is derived from an EMBL/GenBank/DDBJ whole genome shotgun (WGS) entry which is preliminary data.</text>
</comment>
<organism evidence="1 2">
    <name type="scientific">Actinopolyspora biskrensis</name>
    <dbReference type="NCBI Taxonomy" id="1470178"/>
    <lineage>
        <taxon>Bacteria</taxon>
        <taxon>Bacillati</taxon>
        <taxon>Actinomycetota</taxon>
        <taxon>Actinomycetes</taxon>
        <taxon>Actinopolysporales</taxon>
        <taxon>Actinopolysporaceae</taxon>
        <taxon>Actinopolyspora</taxon>
    </lineage>
</organism>
<keyword evidence="2" id="KW-1185">Reference proteome</keyword>
<accession>A0A852YX38</accession>
<protein>
    <submittedName>
        <fullName evidence="1">Uncharacterized protein</fullName>
    </submittedName>
</protein>
<reference evidence="1 2" key="1">
    <citation type="submission" date="2020-07" db="EMBL/GenBank/DDBJ databases">
        <title>Genomic Encyclopedia of Type Strains, Phase III (KMG-III): the genomes of soil and plant-associated and newly described type strains.</title>
        <authorList>
            <person name="Whitman W."/>
        </authorList>
    </citation>
    <scope>NUCLEOTIDE SEQUENCE [LARGE SCALE GENOMIC DNA]</scope>
    <source>
        <strain evidence="1 2">CECT 8576</strain>
    </source>
</reference>
<sequence>MSTPAVEVGGRGRRGAARWGTGYAETLLLLCTAERVADCAFVRDSASPGVRAFLRRQAPLRGK</sequence>
<evidence type="ECO:0000313" key="2">
    <source>
        <dbReference type="Proteomes" id="UP000548304"/>
    </source>
</evidence>